<name>D9PKN2_9ZZZZ</name>
<dbReference type="Gene3D" id="3.40.50.300">
    <property type="entry name" value="P-loop containing nucleotide triphosphate hydrolases"/>
    <property type="match status" value="1"/>
</dbReference>
<evidence type="ECO:0000256" key="1">
    <source>
        <dbReference type="ARBA" id="ARBA00022485"/>
    </source>
</evidence>
<dbReference type="GO" id="GO:0003924">
    <property type="term" value="F:GTPase activity"/>
    <property type="evidence" value="ECO:0007669"/>
    <property type="project" value="InterPro"/>
</dbReference>
<evidence type="ECO:0000256" key="4">
    <source>
        <dbReference type="ARBA" id="ARBA00023014"/>
    </source>
</evidence>
<dbReference type="PANTHER" id="PTHR30134:SF1">
    <property type="entry name" value="COBW_HYPB_UREG NUCLEOTIDE-BINDING DOMAIN-CONTAINING PROTEIN"/>
    <property type="match status" value="1"/>
</dbReference>
<dbReference type="Pfam" id="PF02492">
    <property type="entry name" value="cobW"/>
    <property type="match status" value="1"/>
</dbReference>
<evidence type="ECO:0000256" key="2">
    <source>
        <dbReference type="ARBA" id="ARBA00022723"/>
    </source>
</evidence>
<dbReference type="InterPro" id="IPR027417">
    <property type="entry name" value="P-loop_NTPase"/>
</dbReference>
<dbReference type="Pfam" id="PF04060">
    <property type="entry name" value="FeS"/>
    <property type="match status" value="1"/>
</dbReference>
<reference evidence="6" key="2">
    <citation type="journal article" date="2011" name="Microb. Ecol.">
        <title>Taxonomic and Functional Metagenomic Profiling of the Microbial Community in the Anoxic Sediment of a Sub-saline Shallow Lake (Laguna de Carrizo, Central Spain).</title>
        <authorList>
            <person name="Ferrer M."/>
            <person name="Guazzaroni M.E."/>
            <person name="Richter M."/>
            <person name="Garcia-Salamanca A."/>
            <person name="Yarza P."/>
            <person name="Suarez-Suarez A."/>
            <person name="Solano J."/>
            <person name="Alcaide M."/>
            <person name="van Dillewijn P."/>
            <person name="Molina-Henares M.A."/>
            <person name="Lopez-Cortes N."/>
            <person name="Al-Ramahi Y."/>
            <person name="Guerrero C."/>
            <person name="Acosta A."/>
            <person name="de Eugenio L.I."/>
            <person name="Martinez V."/>
            <person name="Marques S."/>
            <person name="Rojo F."/>
            <person name="Santero E."/>
            <person name="Genilloud O."/>
            <person name="Perez-Perez J."/>
            <person name="Rossello-Mora R."/>
            <person name="Ramos J.L."/>
        </authorList>
    </citation>
    <scope>NUCLEOTIDE SEQUENCE</scope>
</reference>
<keyword evidence="1" id="KW-0004">4Fe-4S</keyword>
<keyword evidence="4" id="KW-0411">Iron-sulfur</keyword>
<comment type="caution">
    <text evidence="6">The sequence shown here is derived from an EMBL/GenBank/DDBJ whole genome shotgun (WGS) entry which is preliminary data.</text>
</comment>
<dbReference type="PANTHER" id="PTHR30134">
    <property type="entry name" value="HYDROGENASE PROTEIN ASSEMBLY PROTEIN, NICKEL CHAPERONE"/>
    <property type="match status" value="1"/>
</dbReference>
<proteinExistence type="predicted"/>
<dbReference type="GO" id="GO:0016151">
    <property type="term" value="F:nickel cation binding"/>
    <property type="evidence" value="ECO:0007669"/>
    <property type="project" value="InterPro"/>
</dbReference>
<dbReference type="AlphaFoldDB" id="D9PKN2"/>
<dbReference type="InterPro" id="IPR003495">
    <property type="entry name" value="CobW/HypB/UreG_nucleotide-bd"/>
</dbReference>
<dbReference type="EMBL" id="ADZX01000628">
    <property type="protein sequence ID" value="EFK95895.1"/>
    <property type="molecule type" value="Genomic_DNA"/>
</dbReference>
<dbReference type="Gene3D" id="1.10.15.40">
    <property type="entry name" value="Electron transport complex subunit B, putative Fe-S cluster"/>
    <property type="match status" value="1"/>
</dbReference>
<gene>
    <name evidence="6" type="ORF">LDC_2101</name>
</gene>
<sequence>MRLIIFGGTPGSGKTSIIKYVIEELKKDFSIHYIKFDVLATDDDVLIKERLHISTEKRFAGDLCPDHYSALEFPKLIDSHKNKDLLIVETAGLCLRCSPYVDKGLGIVVMNITAGKPSSYGPILTEADIVAINKGDLISQAEREIFRIKLLEVNPKANIIETNGLTGEGSLDLAEAVKNMPHTEGRLILKKSMPSAICGYCYGNKIIDAEPAYERYKKGSALKSLLPNKNCGACGYKSCNEFIRAVLDGLIEKEKCPFVKWDR</sequence>
<evidence type="ECO:0000313" key="6">
    <source>
        <dbReference type="EMBL" id="EFK95895.1"/>
    </source>
</evidence>
<dbReference type="SUPFAM" id="SSF52540">
    <property type="entry name" value="P-loop containing nucleoside triphosphate hydrolases"/>
    <property type="match status" value="1"/>
</dbReference>
<dbReference type="GO" id="GO:0051604">
    <property type="term" value="P:protein maturation"/>
    <property type="evidence" value="ECO:0007669"/>
    <property type="project" value="InterPro"/>
</dbReference>
<organism evidence="6">
    <name type="scientific">sediment metagenome</name>
    <dbReference type="NCBI Taxonomy" id="749907"/>
    <lineage>
        <taxon>unclassified sequences</taxon>
        <taxon>metagenomes</taxon>
        <taxon>ecological metagenomes</taxon>
    </lineage>
</organism>
<evidence type="ECO:0000256" key="3">
    <source>
        <dbReference type="ARBA" id="ARBA00023004"/>
    </source>
</evidence>
<evidence type="ECO:0000259" key="5">
    <source>
        <dbReference type="PROSITE" id="PS51656"/>
    </source>
</evidence>
<dbReference type="GO" id="GO:0051539">
    <property type="term" value="F:4 iron, 4 sulfur cluster binding"/>
    <property type="evidence" value="ECO:0007669"/>
    <property type="project" value="UniProtKB-KW"/>
</dbReference>
<feature type="domain" description="4Fe-4S" evidence="5">
    <location>
        <begin position="208"/>
        <end position="263"/>
    </location>
</feature>
<dbReference type="InterPro" id="IPR007202">
    <property type="entry name" value="4Fe-4S_dom"/>
</dbReference>
<keyword evidence="3" id="KW-0408">Iron</keyword>
<dbReference type="InterPro" id="IPR004392">
    <property type="entry name" value="Hyd_mat_HypB"/>
</dbReference>
<accession>D9PKN2</accession>
<protein>
    <submittedName>
        <fullName evidence="6">Cobalamin synthesis protein P47K</fullName>
    </submittedName>
</protein>
<keyword evidence="2" id="KW-0479">Metal-binding</keyword>
<dbReference type="GO" id="GO:0008270">
    <property type="term" value="F:zinc ion binding"/>
    <property type="evidence" value="ECO:0007669"/>
    <property type="project" value="TreeGrafter"/>
</dbReference>
<reference evidence="6" key="1">
    <citation type="submission" date="2010-07" db="EMBL/GenBank/DDBJ databases">
        <authorList>
            <consortium name="CONSOLIDER consortium CSD2007-00005"/>
            <person name="Guazzaroni M.-E."/>
            <person name="Richter M."/>
            <person name="Garcia-Salamanca A."/>
            <person name="Yarza P."/>
            <person name="Ferrer M."/>
        </authorList>
    </citation>
    <scope>NUCLEOTIDE SEQUENCE</scope>
</reference>
<dbReference type="PROSITE" id="PS51656">
    <property type="entry name" value="4FE4S"/>
    <property type="match status" value="1"/>
</dbReference>